<evidence type="ECO:0000313" key="3">
    <source>
        <dbReference type="EMBL" id="SHL12898.1"/>
    </source>
</evidence>
<dbReference type="PANTHER" id="PTHR46825:SF9">
    <property type="entry name" value="BETA-LACTAMASE-RELATED DOMAIN-CONTAINING PROTEIN"/>
    <property type="match status" value="1"/>
</dbReference>
<keyword evidence="4" id="KW-1185">Reference proteome</keyword>
<dbReference type="InterPro" id="IPR012338">
    <property type="entry name" value="Beta-lactam/transpept-like"/>
</dbReference>
<dbReference type="InterPro" id="IPR001466">
    <property type="entry name" value="Beta-lactam-related"/>
</dbReference>
<proteinExistence type="predicted"/>
<feature type="signal peptide" evidence="1">
    <location>
        <begin position="1"/>
        <end position="21"/>
    </location>
</feature>
<evidence type="ECO:0000256" key="1">
    <source>
        <dbReference type="SAM" id="SignalP"/>
    </source>
</evidence>
<dbReference type="SUPFAM" id="SSF56601">
    <property type="entry name" value="beta-lactamase/transpeptidase-like"/>
    <property type="match status" value="1"/>
</dbReference>
<dbReference type="Pfam" id="PF00144">
    <property type="entry name" value="Beta-lactamase"/>
    <property type="match status" value="1"/>
</dbReference>
<sequence>MKLAISGILLLLFVAATPVSAQLNQRIDSLFSSYNLQNTTGISVLVIKGGKVSYKKAFGLANIEQQTPATTATNYRIASVTKQFTAMAVLILVQQKKLSLEDPITKFFPGFPPYGKEVTIRRMLHHTAGLPDYSDLMPQSRTTPLSDMDVLDLVTRQDTANFTPGSKFSYSNTAYVLLGLIIAKVSGKPFAQFLKDEIFGPLKMRHTTTNAPDANIPDRAYGYNLRDGQLKQMDQSRYSYLLGDGGIYSSVDDFYKWDQSFYTNRLLQPALLQEMFTPGAWPSPTLGYGYGWEIEEKYGMKRYVHTGGTTGFSSYYVRYPEARLSIVILGNQNDGLELGRYVAAIEQMYLKQQ</sequence>
<dbReference type="OrthoDB" id="9793489at2"/>
<dbReference type="PANTHER" id="PTHR46825">
    <property type="entry name" value="D-ALANYL-D-ALANINE-CARBOXYPEPTIDASE/ENDOPEPTIDASE AMPH"/>
    <property type="match status" value="1"/>
</dbReference>
<feature type="domain" description="Beta-lactamase-related" evidence="2">
    <location>
        <begin position="37"/>
        <end position="339"/>
    </location>
</feature>
<dbReference type="Proteomes" id="UP000184420">
    <property type="component" value="Unassembled WGS sequence"/>
</dbReference>
<name>A0A1M6Y423_9BACT</name>
<gene>
    <name evidence="3" type="ORF">SAMN05444266_102138</name>
</gene>
<protein>
    <submittedName>
        <fullName evidence="3">CubicO group peptidase, beta-lactamase class C family</fullName>
    </submittedName>
</protein>
<dbReference type="Gene3D" id="3.40.710.10">
    <property type="entry name" value="DD-peptidase/beta-lactamase superfamily"/>
    <property type="match status" value="1"/>
</dbReference>
<evidence type="ECO:0000313" key="4">
    <source>
        <dbReference type="Proteomes" id="UP000184420"/>
    </source>
</evidence>
<accession>A0A1M6Y423</accession>
<dbReference type="EMBL" id="FRBL01000002">
    <property type="protein sequence ID" value="SHL12898.1"/>
    <property type="molecule type" value="Genomic_DNA"/>
</dbReference>
<dbReference type="RefSeq" id="WP_073078751.1">
    <property type="nucleotide sequence ID" value="NZ_FRBL01000002.1"/>
</dbReference>
<dbReference type="STRING" id="1419482.SAMN05444266_102138"/>
<organism evidence="3 4">
    <name type="scientific">Chitinophaga jiangningensis</name>
    <dbReference type="NCBI Taxonomy" id="1419482"/>
    <lineage>
        <taxon>Bacteria</taxon>
        <taxon>Pseudomonadati</taxon>
        <taxon>Bacteroidota</taxon>
        <taxon>Chitinophagia</taxon>
        <taxon>Chitinophagales</taxon>
        <taxon>Chitinophagaceae</taxon>
        <taxon>Chitinophaga</taxon>
    </lineage>
</organism>
<dbReference type="AlphaFoldDB" id="A0A1M6Y423"/>
<reference evidence="3 4" key="1">
    <citation type="submission" date="2016-11" db="EMBL/GenBank/DDBJ databases">
        <authorList>
            <person name="Jaros S."/>
            <person name="Januszkiewicz K."/>
            <person name="Wedrychowicz H."/>
        </authorList>
    </citation>
    <scope>NUCLEOTIDE SEQUENCE [LARGE SCALE GENOMIC DNA]</scope>
    <source>
        <strain evidence="3 4">DSM 27406</strain>
    </source>
</reference>
<dbReference type="InterPro" id="IPR050491">
    <property type="entry name" value="AmpC-like"/>
</dbReference>
<feature type="chain" id="PRO_5012793896" evidence="1">
    <location>
        <begin position="22"/>
        <end position="353"/>
    </location>
</feature>
<keyword evidence="1" id="KW-0732">Signal</keyword>
<evidence type="ECO:0000259" key="2">
    <source>
        <dbReference type="Pfam" id="PF00144"/>
    </source>
</evidence>